<dbReference type="InterPro" id="IPR013320">
    <property type="entry name" value="ConA-like_dom_sf"/>
</dbReference>
<dbReference type="PROSITE" id="PS00136">
    <property type="entry name" value="SUBTILASE_ASP"/>
    <property type="match status" value="1"/>
</dbReference>
<dbReference type="PROSITE" id="PS51829">
    <property type="entry name" value="P_HOMO_B"/>
    <property type="match status" value="1"/>
</dbReference>
<dbReference type="Gene3D" id="3.40.50.200">
    <property type="entry name" value="Peptidase S8/S53 domain"/>
    <property type="match status" value="1"/>
</dbReference>
<dbReference type="PRINTS" id="PR00313">
    <property type="entry name" value="CABNDNGRPT"/>
</dbReference>
<dbReference type="Pfam" id="PF01483">
    <property type="entry name" value="P_proprotein"/>
    <property type="match status" value="1"/>
</dbReference>
<evidence type="ECO:0000256" key="4">
    <source>
        <dbReference type="PIRSR" id="PIRSR615500-1"/>
    </source>
</evidence>
<dbReference type="Gene3D" id="2.60.120.200">
    <property type="match status" value="1"/>
</dbReference>
<evidence type="ECO:0000256" key="6">
    <source>
        <dbReference type="RuleBase" id="RU003355"/>
    </source>
</evidence>
<reference evidence="9 10" key="1">
    <citation type="submission" date="2018-07" db="EMBL/GenBank/DDBJ databases">
        <title>Modular assembly of carbohydrate-degrading microbial communities in the ocean.</title>
        <authorList>
            <person name="Enke T.N."/>
            <person name="Datta M.S."/>
            <person name="Schwartzman J.A."/>
            <person name="Cermak N."/>
            <person name="Schmitz D.A."/>
            <person name="Barrere J."/>
            <person name="Cordero O.X."/>
        </authorList>
    </citation>
    <scope>NUCLEOTIDE SEQUENCE [LARGE SCALE GENOMIC DNA]</scope>
    <source>
        <strain evidence="9 10">C3M10</strain>
    </source>
</reference>
<dbReference type="Pfam" id="PF00353">
    <property type="entry name" value="HemolysinCabind"/>
    <property type="match status" value="7"/>
</dbReference>
<proteinExistence type="inferred from homology"/>
<dbReference type="Pfam" id="PF07452">
    <property type="entry name" value="CHRD"/>
    <property type="match status" value="1"/>
</dbReference>
<organism evidence="9 10">
    <name type="scientific">Phaeobacter gallaeciensis</name>
    <dbReference type="NCBI Taxonomy" id="60890"/>
    <lineage>
        <taxon>Bacteria</taxon>
        <taxon>Pseudomonadati</taxon>
        <taxon>Pseudomonadota</taxon>
        <taxon>Alphaproteobacteria</taxon>
        <taxon>Rhodobacterales</taxon>
        <taxon>Roseobacteraceae</taxon>
        <taxon>Phaeobacter</taxon>
    </lineage>
</organism>
<feature type="region of interest" description="Disordered" evidence="7">
    <location>
        <begin position="17"/>
        <end position="44"/>
    </location>
</feature>
<dbReference type="PROSITE" id="PS00330">
    <property type="entry name" value="HEMOLYSIN_CALCIUM"/>
    <property type="match status" value="2"/>
</dbReference>
<evidence type="ECO:0000313" key="9">
    <source>
        <dbReference type="EMBL" id="RBW53327.1"/>
    </source>
</evidence>
<evidence type="ECO:0000259" key="8">
    <source>
        <dbReference type="PROSITE" id="PS51829"/>
    </source>
</evidence>
<dbReference type="SUPFAM" id="SSF49899">
    <property type="entry name" value="Concanavalin A-like lectins/glucanases"/>
    <property type="match status" value="1"/>
</dbReference>
<dbReference type="PROSITE" id="PS00138">
    <property type="entry name" value="SUBTILASE_SER"/>
    <property type="match status" value="1"/>
</dbReference>
<feature type="region of interest" description="Disordered" evidence="7">
    <location>
        <begin position="680"/>
        <end position="714"/>
    </location>
</feature>
<evidence type="ECO:0000256" key="7">
    <source>
        <dbReference type="SAM" id="MobiDB-lite"/>
    </source>
</evidence>
<feature type="region of interest" description="Disordered" evidence="7">
    <location>
        <begin position="270"/>
        <end position="292"/>
    </location>
</feature>
<dbReference type="Gene3D" id="2.150.10.10">
    <property type="entry name" value="Serralysin-like metalloprotease, C-terminal"/>
    <property type="match status" value="4"/>
</dbReference>
<dbReference type="GO" id="GO:0004252">
    <property type="term" value="F:serine-type endopeptidase activity"/>
    <property type="evidence" value="ECO:0007669"/>
    <property type="project" value="UniProtKB-UniRule"/>
</dbReference>
<sequence length="1955" mass="203517">MLLALQTSWGEIVMTSKYGNSADAPGDTRSRSSSGVGQDGSSGSSRFIALEHRAPQPFELELFDAGLESETIPAHTASNPGDDPGYAQQWWLNNTNVGQFDINVTDVWADYDGTDIVVTIIDDGVDFSHVDLPVNYDTVNDFDYDDMDFDPTAENSGIYNNAFGPDNHGMPIIGIIGAADNNVGVVGIAVDSTIRMYRRGNGDTEGNAVRDAAGVGNGIGNTNGNNGTGDVVSMSYGYGDIVYVNDPDPLAAFQEASEMGRGGLGTILVKSNGNSRGAGPDSPTRGEATANADESTKYTISVSALRADGWVTSYSSPGANLLVSAFGDDTNNAWGVYSTDRSGADGYNTTPGTAGDYTNFAGTSAAAPIVAGVATLVLDANEQLGWRDMQMILANSARHVGSFIGTPANTSAPSNAMFEEGTQLNGASWFWNGAQTWNGGGLHFSNDYGFGLVDAKAAVRLAETWRLQSTSANDVIDTNIIAVTPTVIDNSGAEFTTEVLAADAITIEHIAVELDFIAGRLADLEMFLVSPNGTRVQLIADTGDTESFDRSWSFGTTAFLGETSTGEWTVEINDDTTGLPITIRGVQVEFSGRTATDDDLVIITEEFSKFAGSAGHGPNFHLGAGVDVFNAAAVDSASRIDLSKDKGTVDGVAIKITGTEIVYTGDGNDTVIGDEVSTELHTGRGNDHARGGSSNEKLFGDAGNDTLNGGGGNDTLDGGGGTNFLLGDQDFDLVRLNPLGTADQHLLLNGFTSFPTDAFTIEFLVQSDVVPWLTPGFSSIVSYATAAPGNVNEVIVGVGDEFVEVYLQGVRVATSVAASALYDGNLHQVSVVQQINGGNREFDLWIDGVRQYVGTIANTRAFEAGGVLMIGQEQDLVGGGVDPNQVLNGSIGEIRIFDTARTASEVRENAFSKVQPTTSNLVANWSVDAANGTVNNLAPSGPGPLVPTGVTAPAFVAGDAGGNDLLIAGTGSDTLLGGGGNDTIIVSNDTNEALIRGGDGIDTIDFSGGTDFRAFLRLDINRDVNYRADVFGVENSVGSSLNDIMVGDTQANHFVGNADNDLLSGGAGNDTLDGGFGKDSLDGEDDDDLISGGFGEDNLNGGSGTGDTLSFEGDRRETIINLDSETALAASSMINLSMAPTTLAVLAAAEAGNIYINLLSTMFPSGELRGQVGPILTDTTVGLVRTVVFRDIILDSANQVPPVISDSSGFATLTMVDNNGTVTYSISMVTDLNSAAITAAHLHQAPAGSNGGVVANILGGGGTLTNSYESDSARNFENVIGGLNQDLITGNSLSNRLDGGNGGPDTLIGGAGEDTYLIRNVGDTIVETVGEGTQDKVQSFVNFALAADDDIEFLEVHSSFNTGTTRSLTGNAMAQTITGHNGKNTLRDGVDGMAGAADTMMGLQGDDTYRVNHSGTIVQENMGEGNDRVITYVNYALGAGQEVERLQTNATTGTNTLSLQGNELAQYILGNNGRNTLRDGADGQAGAADILIGLKGDDTYRVNNSAADIREKVGEGNDRVITYVNYALGAGQEVERLQTNATTGTNTLSLQGNELAQYILGNNGRNTLRDGADGQAGAADILIGLKGDDTYRVNNSAADVREKVGEGNDRVITYVNYALGAGQEVERLQTNATTGTNTLSLQGNELAQYILGNNGRNTLRDGADGQAGAADILIGLQGDDTYRVNNSAADVREKVGEGNDRVITYVNYALGAGQEVERLQTNATTGTADIDLTGNELAQYLLGNAGENYLKTGGGAADFMRGMQGDDKYRVYNTADSVVESSGQGTDRVYTSVNYALMTSSHVEYLQTNSSSGTSDIGLTGNELAQTIIGNTGDNRIDGKDGTDILRGLGGSDTFAFSSSLGAGNVDTVLDFNVADDQFELEDAVFSALSLGTLGVSSFVANVTGQAVDALDRVIYDVNDGGLLYDVDGVGGADAIQFASLSAGLTLSNNDFVIV</sequence>
<dbReference type="InterPro" id="IPR023827">
    <property type="entry name" value="Peptidase_S8_Asp-AS"/>
</dbReference>
<dbReference type="GO" id="GO:0005737">
    <property type="term" value="C:cytoplasm"/>
    <property type="evidence" value="ECO:0007669"/>
    <property type="project" value="UniProtKB-ARBA"/>
</dbReference>
<dbReference type="EMBL" id="QOCE01000037">
    <property type="protein sequence ID" value="RBW53327.1"/>
    <property type="molecule type" value="Genomic_DNA"/>
</dbReference>
<dbReference type="GO" id="GO:0005509">
    <property type="term" value="F:calcium ion binding"/>
    <property type="evidence" value="ECO:0007669"/>
    <property type="project" value="InterPro"/>
</dbReference>
<dbReference type="SUPFAM" id="SSF52743">
    <property type="entry name" value="Subtilisin-like"/>
    <property type="match status" value="1"/>
</dbReference>
<dbReference type="PANTHER" id="PTHR42884">
    <property type="entry name" value="PROPROTEIN CONVERTASE SUBTILISIN/KEXIN-RELATED"/>
    <property type="match status" value="1"/>
</dbReference>
<dbReference type="PRINTS" id="PR00723">
    <property type="entry name" value="SUBTILISIN"/>
</dbReference>
<feature type="active site" description="Charge relay system" evidence="4 5">
    <location>
        <position position="168"/>
    </location>
</feature>
<dbReference type="Gene3D" id="2.60.120.260">
    <property type="entry name" value="Galactose-binding domain-like"/>
    <property type="match status" value="1"/>
</dbReference>
<feature type="active site" description="Charge relay system" evidence="4 5">
    <location>
        <position position="122"/>
    </location>
</feature>
<feature type="active site" description="Charge relay system" evidence="4 5">
    <location>
        <position position="364"/>
    </location>
</feature>
<dbReference type="PROSITE" id="PS51892">
    <property type="entry name" value="SUBTILASE"/>
    <property type="match status" value="1"/>
</dbReference>
<dbReference type="SUPFAM" id="SSF49785">
    <property type="entry name" value="Galactose-binding domain-like"/>
    <property type="match status" value="1"/>
</dbReference>
<dbReference type="InterPro" id="IPR018511">
    <property type="entry name" value="Hemolysin-typ_Ca-bd_CS"/>
</dbReference>
<gene>
    <name evidence="9" type="ORF">DS909_14445</name>
</gene>
<dbReference type="GO" id="GO:0016485">
    <property type="term" value="P:protein processing"/>
    <property type="evidence" value="ECO:0007669"/>
    <property type="project" value="TreeGrafter"/>
</dbReference>
<evidence type="ECO:0000256" key="1">
    <source>
        <dbReference type="ARBA" id="ARBA00022670"/>
    </source>
</evidence>
<feature type="domain" description="P/Homo B" evidence="8">
    <location>
        <begin position="470"/>
        <end position="596"/>
    </location>
</feature>
<dbReference type="GO" id="GO:0016020">
    <property type="term" value="C:membrane"/>
    <property type="evidence" value="ECO:0007669"/>
    <property type="project" value="TreeGrafter"/>
</dbReference>
<evidence type="ECO:0000256" key="3">
    <source>
        <dbReference type="ARBA" id="ARBA00022825"/>
    </source>
</evidence>
<keyword evidence="3 5" id="KW-0720">Serine protease</keyword>
<dbReference type="InterPro" id="IPR002884">
    <property type="entry name" value="P_dom"/>
</dbReference>
<dbReference type="InterPro" id="IPR001759">
    <property type="entry name" value="PTX_dom"/>
</dbReference>
<dbReference type="GO" id="GO:0012505">
    <property type="term" value="C:endomembrane system"/>
    <property type="evidence" value="ECO:0007669"/>
    <property type="project" value="UniProtKB-ARBA"/>
</dbReference>
<evidence type="ECO:0000256" key="5">
    <source>
        <dbReference type="PROSITE-ProRule" id="PRU01240"/>
    </source>
</evidence>
<name>A0A366WW49_9RHOB</name>
<evidence type="ECO:0000256" key="2">
    <source>
        <dbReference type="ARBA" id="ARBA00022801"/>
    </source>
</evidence>
<dbReference type="InterPro" id="IPR011049">
    <property type="entry name" value="Serralysin-like_metalloprot_C"/>
</dbReference>
<comment type="caution">
    <text evidence="9">The sequence shown here is derived from an EMBL/GenBank/DDBJ whole genome shotgun (WGS) entry which is preliminary data.</text>
</comment>
<keyword evidence="1 5" id="KW-0645">Protease</keyword>
<dbReference type="InterPro" id="IPR001343">
    <property type="entry name" value="Hemolysn_Ca-bd"/>
</dbReference>
<dbReference type="InterPro" id="IPR036852">
    <property type="entry name" value="Peptidase_S8/S53_dom_sf"/>
</dbReference>
<keyword evidence="2 5" id="KW-0378">Hydrolase</keyword>
<dbReference type="SUPFAM" id="SSF51120">
    <property type="entry name" value="beta-Roll"/>
    <property type="match status" value="5"/>
</dbReference>
<dbReference type="PANTHER" id="PTHR42884:SF14">
    <property type="entry name" value="NEUROENDOCRINE CONVERTASE 1"/>
    <property type="match status" value="1"/>
</dbReference>
<dbReference type="OrthoDB" id="9795675at2"/>
<dbReference type="SMART" id="SM00159">
    <property type="entry name" value="PTX"/>
    <property type="match status" value="1"/>
</dbReference>
<accession>A0A366WW49</accession>
<dbReference type="InterPro" id="IPR010895">
    <property type="entry name" value="CHRD"/>
</dbReference>
<comment type="similarity">
    <text evidence="5 6">Belongs to the peptidase S8 family.</text>
</comment>
<dbReference type="InterPro" id="IPR008979">
    <property type="entry name" value="Galactose-bd-like_sf"/>
</dbReference>
<feature type="compositionally biased region" description="Low complexity" evidence="7">
    <location>
        <begin position="31"/>
        <end position="44"/>
    </location>
</feature>
<dbReference type="Pfam" id="PF00082">
    <property type="entry name" value="Peptidase_S8"/>
    <property type="match status" value="1"/>
</dbReference>
<feature type="compositionally biased region" description="Basic and acidic residues" evidence="7">
    <location>
        <begin position="681"/>
        <end position="690"/>
    </location>
</feature>
<evidence type="ECO:0000313" key="10">
    <source>
        <dbReference type="Proteomes" id="UP000252706"/>
    </source>
</evidence>
<dbReference type="InterPro" id="IPR015500">
    <property type="entry name" value="Peptidase_S8_subtilisin-rel"/>
</dbReference>
<protein>
    <recommendedName>
        <fullName evidence="8">P/Homo B domain-containing protein</fullName>
    </recommendedName>
</protein>
<dbReference type="Proteomes" id="UP000252706">
    <property type="component" value="Unassembled WGS sequence"/>
</dbReference>
<dbReference type="Pfam" id="PF00354">
    <property type="entry name" value="Pentaxin"/>
    <property type="match status" value="1"/>
</dbReference>
<dbReference type="InterPro" id="IPR000209">
    <property type="entry name" value="Peptidase_S8/S53_dom"/>
</dbReference>
<dbReference type="InterPro" id="IPR023828">
    <property type="entry name" value="Peptidase_S8_Ser-AS"/>
</dbReference>